<sequence length="217" mass="24722">MDGKDSEEPKQSTADMTDFVQNLLQQMQTRFQTMSESIVSKNILSLHFLFCWIAIVCGNRFGILIGLTMLHLLDEISVHLIGIKNKEDALFVVFLHNCNILDEMGNRINELEQSINDLRSEMGAEGGSPSPLAPSKKPDEVKPGEVHTYLFWFPNVVGKIELAYYMGLVCAETSMRLRFFFDYFLLDVTMTCIFSSTWIFAYCFEVRFLFPAGVVSL</sequence>
<keyword evidence="2" id="KW-0472">Membrane</keyword>
<evidence type="ECO:0000256" key="2">
    <source>
        <dbReference type="SAM" id="Phobius"/>
    </source>
</evidence>
<name>A0ABC8T777_9AQUA</name>
<dbReference type="PANTHER" id="PTHR19424:SF0">
    <property type="entry name" value="HEAT SHOCK FACTOR BINDING PROTEIN 1"/>
    <property type="match status" value="1"/>
</dbReference>
<protein>
    <submittedName>
        <fullName evidence="3">Uncharacterized protein</fullName>
    </submittedName>
</protein>
<proteinExistence type="inferred from homology"/>
<evidence type="ECO:0000256" key="1">
    <source>
        <dbReference type="ARBA" id="ARBA00006349"/>
    </source>
</evidence>
<evidence type="ECO:0000313" key="3">
    <source>
        <dbReference type="EMBL" id="CAK9165010.1"/>
    </source>
</evidence>
<dbReference type="PANTHER" id="PTHR19424">
    <property type="entry name" value="HEAT SHOCK FACTOR BINDING PROTEIN 1"/>
    <property type="match status" value="1"/>
</dbReference>
<organism evidence="3 4">
    <name type="scientific">Ilex paraguariensis</name>
    <name type="common">yerba mate</name>
    <dbReference type="NCBI Taxonomy" id="185542"/>
    <lineage>
        <taxon>Eukaryota</taxon>
        <taxon>Viridiplantae</taxon>
        <taxon>Streptophyta</taxon>
        <taxon>Embryophyta</taxon>
        <taxon>Tracheophyta</taxon>
        <taxon>Spermatophyta</taxon>
        <taxon>Magnoliopsida</taxon>
        <taxon>eudicotyledons</taxon>
        <taxon>Gunneridae</taxon>
        <taxon>Pentapetalae</taxon>
        <taxon>asterids</taxon>
        <taxon>campanulids</taxon>
        <taxon>Aquifoliales</taxon>
        <taxon>Aquifoliaceae</taxon>
        <taxon>Ilex</taxon>
    </lineage>
</organism>
<dbReference type="Pfam" id="PF06825">
    <property type="entry name" value="HSBP1"/>
    <property type="match status" value="1"/>
</dbReference>
<feature type="transmembrane region" description="Helical" evidence="2">
    <location>
        <begin position="183"/>
        <end position="201"/>
    </location>
</feature>
<dbReference type="EMBL" id="CAUOFW020004301">
    <property type="protein sequence ID" value="CAK9165010.1"/>
    <property type="molecule type" value="Genomic_DNA"/>
</dbReference>
<dbReference type="Gene3D" id="1.20.5.430">
    <property type="match status" value="1"/>
</dbReference>
<evidence type="ECO:0000313" key="4">
    <source>
        <dbReference type="Proteomes" id="UP001642360"/>
    </source>
</evidence>
<gene>
    <name evidence="3" type="ORF">ILEXP_LOCUS34152</name>
</gene>
<feature type="transmembrane region" description="Helical" evidence="2">
    <location>
        <begin position="44"/>
        <end position="67"/>
    </location>
</feature>
<keyword evidence="2" id="KW-1133">Transmembrane helix</keyword>
<dbReference type="Proteomes" id="UP001642360">
    <property type="component" value="Unassembled WGS sequence"/>
</dbReference>
<keyword evidence="2" id="KW-0812">Transmembrane</keyword>
<comment type="similarity">
    <text evidence="1">Belongs to the HSBP1 family.</text>
</comment>
<reference evidence="3 4" key="1">
    <citation type="submission" date="2024-02" db="EMBL/GenBank/DDBJ databases">
        <authorList>
            <person name="Vignale AGUSTIN F."/>
            <person name="Sosa J E."/>
            <person name="Modenutti C."/>
        </authorList>
    </citation>
    <scope>NUCLEOTIDE SEQUENCE [LARGE SCALE GENOMIC DNA]</scope>
</reference>
<dbReference type="AlphaFoldDB" id="A0ABC8T777"/>
<keyword evidence="4" id="KW-1185">Reference proteome</keyword>
<comment type="caution">
    <text evidence="3">The sequence shown here is derived from an EMBL/GenBank/DDBJ whole genome shotgun (WGS) entry which is preliminary data.</text>
</comment>
<accession>A0ABC8T777</accession>
<dbReference type="InterPro" id="IPR009643">
    <property type="entry name" value="HS1-bd"/>
</dbReference>